<sequence length="253" mass="27852">MSQDDDPAADTAWMRGAFIGVQKELEMKLQLASDSIAHFPTQGAVKEDHWIAVFRSYLPKRYEVATGFVIDSRGGRSQQIDVVVFDKHFTPTLLDQQNHRYIPAEAVYAVFESKPHIDKNYLEYAGDKAASVRKLRRTSVSISHAGGTFKPKVPFPIVAGILASRSSWADGLGEAFLKNLPVDSEARLDCGCALEHGAFDRFDEELRIVSAKGALISFLFRLLAKLQSLGSVPAIDWSAYAATLDTPSPKVPP</sequence>
<proteinExistence type="predicted"/>
<reference evidence="2 3" key="1">
    <citation type="journal article" date="2019" name="Environ. Microbiol.">
        <title>Species interactions and distinct microbial communities in high Arctic permafrost affected cryosols are associated with the CH4 and CO2 gas fluxes.</title>
        <authorList>
            <person name="Altshuler I."/>
            <person name="Hamel J."/>
            <person name="Turney S."/>
            <person name="Magnuson E."/>
            <person name="Levesque R."/>
            <person name="Greer C."/>
            <person name="Whyte L.G."/>
        </authorList>
    </citation>
    <scope>NUCLEOTIDE SEQUENCE [LARGE SCALE GENOMIC DNA]</scope>
    <source>
        <strain evidence="2 3">S9.3B</strain>
    </source>
</reference>
<gene>
    <name evidence="2" type="ORF">EAH89_17900</name>
</gene>
<dbReference type="CDD" id="cd21411">
    <property type="entry name" value="NucC"/>
    <property type="match status" value="1"/>
</dbReference>
<dbReference type="Pfam" id="PF20247">
    <property type="entry name" value="DUF6602"/>
    <property type="match status" value="1"/>
</dbReference>
<keyword evidence="3" id="KW-1185">Reference proteome</keyword>
<evidence type="ECO:0000313" key="3">
    <source>
        <dbReference type="Proteomes" id="UP000317078"/>
    </source>
</evidence>
<organism evidence="2 3">
    <name type="scientific">Muricoccus nepalensis</name>
    <dbReference type="NCBI Taxonomy" id="1854500"/>
    <lineage>
        <taxon>Bacteria</taxon>
        <taxon>Pseudomonadati</taxon>
        <taxon>Pseudomonadota</taxon>
        <taxon>Alphaproteobacteria</taxon>
        <taxon>Acetobacterales</taxon>
        <taxon>Roseomonadaceae</taxon>
        <taxon>Muricoccus</taxon>
    </lineage>
</organism>
<evidence type="ECO:0000259" key="1">
    <source>
        <dbReference type="Pfam" id="PF20247"/>
    </source>
</evidence>
<feature type="domain" description="DUF6602" evidence="1">
    <location>
        <begin position="33"/>
        <end position="135"/>
    </location>
</feature>
<dbReference type="RefSeq" id="WP_140885097.1">
    <property type="nucleotide sequence ID" value="NZ_RCZP01000020.1"/>
</dbReference>
<dbReference type="AlphaFoldDB" id="A0A502FTZ1"/>
<dbReference type="OrthoDB" id="3765434at2"/>
<dbReference type="Proteomes" id="UP000317078">
    <property type="component" value="Unassembled WGS sequence"/>
</dbReference>
<dbReference type="InterPro" id="IPR046537">
    <property type="entry name" value="DUF6602"/>
</dbReference>
<evidence type="ECO:0000313" key="2">
    <source>
        <dbReference type="EMBL" id="TPG52443.1"/>
    </source>
</evidence>
<accession>A0A502FTZ1</accession>
<comment type="caution">
    <text evidence="2">The sequence shown here is derived from an EMBL/GenBank/DDBJ whole genome shotgun (WGS) entry which is preliminary data.</text>
</comment>
<name>A0A502FTZ1_9PROT</name>
<protein>
    <recommendedName>
        <fullName evidence="1">DUF6602 domain-containing protein</fullName>
    </recommendedName>
</protein>
<dbReference type="EMBL" id="RCZP01000020">
    <property type="protein sequence ID" value="TPG52443.1"/>
    <property type="molecule type" value="Genomic_DNA"/>
</dbReference>